<dbReference type="InterPro" id="IPR015168">
    <property type="entry name" value="SsuA/THI5"/>
</dbReference>
<reference evidence="6 7" key="1">
    <citation type="journal article" date="2024" name="Commun. Biol.">
        <title>Comparative genomic analysis of thermophilic fungi reveals convergent evolutionary adaptations and gene losses.</title>
        <authorList>
            <person name="Steindorff A.S."/>
            <person name="Aguilar-Pontes M.V."/>
            <person name="Robinson A.J."/>
            <person name="Andreopoulos B."/>
            <person name="LaButti K."/>
            <person name="Kuo A."/>
            <person name="Mondo S."/>
            <person name="Riley R."/>
            <person name="Otillar R."/>
            <person name="Haridas S."/>
            <person name="Lipzen A."/>
            <person name="Grimwood J."/>
            <person name="Schmutz J."/>
            <person name="Clum A."/>
            <person name="Reid I.D."/>
            <person name="Moisan M.C."/>
            <person name="Butler G."/>
            <person name="Nguyen T.T.M."/>
            <person name="Dewar K."/>
            <person name="Conant G."/>
            <person name="Drula E."/>
            <person name="Henrissat B."/>
            <person name="Hansel C."/>
            <person name="Singer S."/>
            <person name="Hutchinson M.I."/>
            <person name="de Vries R.P."/>
            <person name="Natvig D.O."/>
            <person name="Powell A.J."/>
            <person name="Tsang A."/>
            <person name="Grigoriev I.V."/>
        </authorList>
    </citation>
    <scope>NUCLEOTIDE SEQUENCE [LARGE SCALE GENOMIC DNA]</scope>
    <source>
        <strain evidence="6 7">CBS 620.91</strain>
    </source>
</reference>
<sequence length="636" mass="71105">MRSLHFLVAGTLLAGHAAAAPQIPNFTQEEIDSGYAIRELSRIAYENAMARVAKSTSGCTMENVRIRREWRNMTLTDRKAYQEAVQCLMQKPSRNKGIDGARSAWDDYGVLHYFQTPYVHNSATFLYWHRHLNWVLEQDLQNLCGYTGTVSFWEWGLDCNGLGTVETSPLFDGSEYSIGSNGEKVTRPGGVFGMPAGSGGGCLLSGPFSNFTVNLGPNTARDPLKYNPRCFKRDLNTNLCSRAASLRNTTDVIIKSPNLEIFQAIVQGDTRWPEGIQAGMSVHGGGHFSISGDPGGDFYFSSLEPGFYFHHGNIDRLHWIWQNLDWENRQTISGTNTMFNRPPTPEAVPSDIMGFEPINRNVTIGQTIDTVGGTPLCYVLRDTSTDLAAHAVTQGLKNYVQNRNIRLIGIIVEVTYRLVANKAAGIAKLTDLRGKRIGTIPGTSAEVFVHRLLANAGLSDGYTTVYGTYCMREPCGSNTFPVQLRSRSIDAFGVWETSVELGIRALGVNNVAVFKNATAYRSVYGLYTTQEKLRNPQTRQKIVPYVRALNQTYEVYRNTPEKVYDWVGRTVQADVPVLQSVWEDHVWGPGRLDKDLIDLIQHEDEYLARVDRRRAFTRAELEAFVDTSVYEEAMRG</sequence>
<dbReference type="EMBL" id="JAZGSY010000236">
    <property type="protein sequence ID" value="KAL1838125.1"/>
    <property type="molecule type" value="Genomic_DNA"/>
</dbReference>
<evidence type="ECO:0000259" key="4">
    <source>
        <dbReference type="Pfam" id="PF00264"/>
    </source>
</evidence>
<dbReference type="SUPFAM" id="SSF48056">
    <property type="entry name" value="Di-copper centre-containing domain"/>
    <property type="match status" value="1"/>
</dbReference>
<dbReference type="SUPFAM" id="SSF53850">
    <property type="entry name" value="Periplasmic binding protein-like II"/>
    <property type="match status" value="1"/>
</dbReference>
<evidence type="ECO:0000256" key="1">
    <source>
        <dbReference type="ARBA" id="ARBA00022723"/>
    </source>
</evidence>
<dbReference type="PANTHER" id="PTHR11474:SF125">
    <property type="entry name" value="N-ACETYL-6-HYDROXYTRYPTOPHAN OXIDASE IVOB-RELATED"/>
    <property type="match status" value="1"/>
</dbReference>
<proteinExistence type="predicted"/>
<keyword evidence="2" id="KW-0560">Oxidoreductase</keyword>
<dbReference type="InterPro" id="IPR002227">
    <property type="entry name" value="Tyrosinase_Cu-bd"/>
</dbReference>
<dbReference type="PANTHER" id="PTHR11474">
    <property type="entry name" value="TYROSINASE FAMILY MEMBER"/>
    <property type="match status" value="1"/>
</dbReference>
<dbReference type="Gene3D" id="3.40.190.10">
    <property type="entry name" value="Periplasmic binding protein-like II"/>
    <property type="match status" value="1"/>
</dbReference>
<name>A0ABR3V8J2_HUMIN</name>
<evidence type="ECO:0000256" key="3">
    <source>
        <dbReference type="SAM" id="SignalP"/>
    </source>
</evidence>
<dbReference type="Pfam" id="PF09084">
    <property type="entry name" value="NMT1"/>
    <property type="match status" value="1"/>
</dbReference>
<feature type="domain" description="SsuA/THI5-like" evidence="5">
    <location>
        <begin position="385"/>
        <end position="562"/>
    </location>
</feature>
<keyword evidence="3" id="KW-0732">Signal</keyword>
<organism evidence="6 7">
    <name type="scientific">Humicola insolens</name>
    <name type="common">Soft-rot fungus</name>
    <dbReference type="NCBI Taxonomy" id="85995"/>
    <lineage>
        <taxon>Eukaryota</taxon>
        <taxon>Fungi</taxon>
        <taxon>Dikarya</taxon>
        <taxon>Ascomycota</taxon>
        <taxon>Pezizomycotina</taxon>
        <taxon>Sordariomycetes</taxon>
        <taxon>Sordariomycetidae</taxon>
        <taxon>Sordariales</taxon>
        <taxon>Chaetomiaceae</taxon>
        <taxon>Mycothermus</taxon>
    </lineage>
</organism>
<feature type="chain" id="PRO_5045125250" description="Tyrosinase copper-binding domain-containing protein" evidence="3">
    <location>
        <begin position="20"/>
        <end position="636"/>
    </location>
</feature>
<gene>
    <name evidence="6" type="ORF">VTJ49DRAFT_3004</name>
</gene>
<feature type="signal peptide" evidence="3">
    <location>
        <begin position="1"/>
        <end position="19"/>
    </location>
</feature>
<dbReference type="InterPro" id="IPR008922">
    <property type="entry name" value="Di-copper_centre_dom_sf"/>
</dbReference>
<evidence type="ECO:0000256" key="2">
    <source>
        <dbReference type="ARBA" id="ARBA00023002"/>
    </source>
</evidence>
<accession>A0ABR3V8J2</accession>
<feature type="domain" description="Tyrosinase copper-binding" evidence="4">
    <location>
        <begin position="103"/>
        <end position="323"/>
    </location>
</feature>
<dbReference type="Proteomes" id="UP001583172">
    <property type="component" value="Unassembled WGS sequence"/>
</dbReference>
<dbReference type="InterPro" id="IPR050316">
    <property type="entry name" value="Tyrosinase/Hemocyanin"/>
</dbReference>
<keyword evidence="7" id="KW-1185">Reference proteome</keyword>
<evidence type="ECO:0000313" key="6">
    <source>
        <dbReference type="EMBL" id="KAL1838125.1"/>
    </source>
</evidence>
<protein>
    <recommendedName>
        <fullName evidence="8">Tyrosinase copper-binding domain-containing protein</fullName>
    </recommendedName>
</protein>
<dbReference type="Pfam" id="PF00264">
    <property type="entry name" value="Tyrosinase"/>
    <property type="match status" value="1"/>
</dbReference>
<evidence type="ECO:0000313" key="7">
    <source>
        <dbReference type="Proteomes" id="UP001583172"/>
    </source>
</evidence>
<evidence type="ECO:0000259" key="5">
    <source>
        <dbReference type="Pfam" id="PF09084"/>
    </source>
</evidence>
<comment type="caution">
    <text evidence="6">The sequence shown here is derived from an EMBL/GenBank/DDBJ whole genome shotgun (WGS) entry which is preliminary data.</text>
</comment>
<dbReference type="Gene3D" id="1.10.1280.10">
    <property type="entry name" value="Di-copper center containing domain from catechol oxidase"/>
    <property type="match status" value="1"/>
</dbReference>
<keyword evidence="1" id="KW-0479">Metal-binding</keyword>
<evidence type="ECO:0008006" key="8">
    <source>
        <dbReference type="Google" id="ProtNLM"/>
    </source>
</evidence>